<proteinExistence type="predicted"/>
<dbReference type="Proteomes" id="UP000509448">
    <property type="component" value="Chromosome"/>
</dbReference>
<sequence length="153" mass="17585">MIRHVKVDADVGSLLQELSRDLRSSGLSRIARVPAPRVGERYRDLLASLYKSSGNALATIWLEMDDGTRRIYSFYIRVDIDSPVRNLLEAPAVVNGHLIEIRGGDAEFRDYATLKFPVASEMFVQIEEMAELYRLSEDRISRERALESYYDWL</sequence>
<name>A0A4P2VBA2_9ARCH</name>
<dbReference type="AlphaFoldDB" id="A0A4P2VBA2"/>
<gene>
    <name evidence="1" type="ORF">NAS2_0399</name>
</gene>
<dbReference type="EMBL" id="AP018732">
    <property type="protein sequence ID" value="BBE41789.1"/>
    <property type="molecule type" value="Genomic_DNA"/>
</dbReference>
<reference evidence="1 2" key="1">
    <citation type="journal article" date="2019" name="ISME J.">
        <title>Isolation and characterization of a thermophilic sulfur- and iron-reducing thaumarchaeote from a terrestrial acidic hot spring.</title>
        <authorList>
            <person name="Kato S."/>
            <person name="Itoh T."/>
            <person name="Yuki M."/>
            <person name="Nagamori M."/>
            <person name="Ohnishi M."/>
            <person name="Uematsu K."/>
            <person name="Suzuki K."/>
            <person name="Takashina T."/>
            <person name="Ohkuma M."/>
        </authorList>
    </citation>
    <scope>NUCLEOTIDE SEQUENCE [LARGE SCALE GENOMIC DNA]</scope>
    <source>
        <strain evidence="1 2">NAS-02</strain>
    </source>
</reference>
<organism evidence="1 2">
    <name type="scientific">Conexivisphaera calida</name>
    <dbReference type="NCBI Taxonomy" id="1874277"/>
    <lineage>
        <taxon>Archaea</taxon>
        <taxon>Nitrososphaerota</taxon>
        <taxon>Conexivisphaeria</taxon>
        <taxon>Conexivisphaerales</taxon>
        <taxon>Conexivisphaeraceae</taxon>
        <taxon>Conexivisphaera</taxon>
    </lineage>
</organism>
<dbReference type="KEGG" id="ccai:NAS2_0399"/>
<keyword evidence="2" id="KW-1185">Reference proteome</keyword>
<evidence type="ECO:0000313" key="2">
    <source>
        <dbReference type="Proteomes" id="UP000509448"/>
    </source>
</evidence>
<dbReference type="RefSeq" id="WP_174448092.1">
    <property type="nucleotide sequence ID" value="NZ_AP018732.1"/>
</dbReference>
<dbReference type="GeneID" id="55584217"/>
<accession>A0A4P2VBA2</accession>
<evidence type="ECO:0000313" key="1">
    <source>
        <dbReference type="EMBL" id="BBE41789.1"/>
    </source>
</evidence>
<protein>
    <submittedName>
        <fullName evidence="1">Uncharacterized protein</fullName>
    </submittedName>
</protein>